<dbReference type="SUPFAM" id="SSF54695">
    <property type="entry name" value="POZ domain"/>
    <property type="match status" value="1"/>
</dbReference>
<dbReference type="Proteomes" id="UP000772434">
    <property type="component" value="Unassembled WGS sequence"/>
</dbReference>
<dbReference type="Gene3D" id="3.30.710.10">
    <property type="entry name" value="Potassium Channel Kv1.1, Chain A"/>
    <property type="match status" value="1"/>
</dbReference>
<sequence length="180" mass="20475">DADVVIRSCDNVEFHLHKKNLECTTGAFPPAETPTENEIVQLSESSETLDILFQFVYPRSFPSLDTMDFESLMLVAEAAEKYEVVGAIYSCEFNLRKFHDTHPKRIVEFAAKHNYRELVVKVLPNLIDTNLSEVVEILPSYIYNPWVSHILADIPSIQELLSTRAFIVIAGVRKFVKLSS</sequence>
<dbReference type="AlphaFoldDB" id="A0A9P5PGP0"/>
<comment type="caution">
    <text evidence="1">The sequence shown here is derived from an EMBL/GenBank/DDBJ whole genome shotgun (WGS) entry which is preliminary data.</text>
</comment>
<feature type="non-terminal residue" evidence="1">
    <location>
        <position position="1"/>
    </location>
</feature>
<name>A0A9P5PGP0_9AGAR</name>
<dbReference type="EMBL" id="JADNRY010000192">
    <property type="protein sequence ID" value="KAF9061735.1"/>
    <property type="molecule type" value="Genomic_DNA"/>
</dbReference>
<gene>
    <name evidence="1" type="ORF">BDP27DRAFT_1234690</name>
</gene>
<proteinExistence type="predicted"/>
<evidence type="ECO:0000313" key="1">
    <source>
        <dbReference type="EMBL" id="KAF9061735.1"/>
    </source>
</evidence>
<evidence type="ECO:0008006" key="3">
    <source>
        <dbReference type="Google" id="ProtNLM"/>
    </source>
</evidence>
<protein>
    <recommendedName>
        <fullName evidence="3">BTB domain-containing protein</fullName>
    </recommendedName>
</protein>
<accession>A0A9P5PGP0</accession>
<dbReference type="OrthoDB" id="3184970at2759"/>
<keyword evidence="2" id="KW-1185">Reference proteome</keyword>
<reference evidence="1" key="1">
    <citation type="submission" date="2020-11" db="EMBL/GenBank/DDBJ databases">
        <authorList>
            <consortium name="DOE Joint Genome Institute"/>
            <person name="Ahrendt S."/>
            <person name="Riley R."/>
            <person name="Andreopoulos W."/>
            <person name="Labutti K."/>
            <person name="Pangilinan J."/>
            <person name="Ruiz-Duenas F.J."/>
            <person name="Barrasa J.M."/>
            <person name="Sanchez-Garcia M."/>
            <person name="Camarero S."/>
            <person name="Miyauchi S."/>
            <person name="Serrano A."/>
            <person name="Linde D."/>
            <person name="Babiker R."/>
            <person name="Drula E."/>
            <person name="Ayuso-Fernandez I."/>
            <person name="Pacheco R."/>
            <person name="Padilla G."/>
            <person name="Ferreira P."/>
            <person name="Barriuso J."/>
            <person name="Kellner H."/>
            <person name="Castanera R."/>
            <person name="Alfaro M."/>
            <person name="Ramirez L."/>
            <person name="Pisabarro A.G."/>
            <person name="Kuo A."/>
            <person name="Tritt A."/>
            <person name="Lipzen A."/>
            <person name="He G."/>
            <person name="Yan M."/>
            <person name="Ng V."/>
            <person name="Cullen D."/>
            <person name="Martin F."/>
            <person name="Rosso M.-N."/>
            <person name="Henrissat B."/>
            <person name="Hibbett D."/>
            <person name="Martinez A.T."/>
            <person name="Grigoriev I.V."/>
        </authorList>
    </citation>
    <scope>NUCLEOTIDE SEQUENCE</scope>
    <source>
        <strain evidence="1">AH 40177</strain>
    </source>
</reference>
<dbReference type="InterPro" id="IPR011333">
    <property type="entry name" value="SKP1/BTB/POZ_sf"/>
</dbReference>
<evidence type="ECO:0000313" key="2">
    <source>
        <dbReference type="Proteomes" id="UP000772434"/>
    </source>
</evidence>
<organism evidence="1 2">
    <name type="scientific">Rhodocollybia butyracea</name>
    <dbReference type="NCBI Taxonomy" id="206335"/>
    <lineage>
        <taxon>Eukaryota</taxon>
        <taxon>Fungi</taxon>
        <taxon>Dikarya</taxon>
        <taxon>Basidiomycota</taxon>
        <taxon>Agaricomycotina</taxon>
        <taxon>Agaricomycetes</taxon>
        <taxon>Agaricomycetidae</taxon>
        <taxon>Agaricales</taxon>
        <taxon>Marasmiineae</taxon>
        <taxon>Omphalotaceae</taxon>
        <taxon>Rhodocollybia</taxon>
    </lineage>
</organism>